<feature type="transmembrane region" description="Helical" evidence="6">
    <location>
        <begin position="71"/>
        <end position="89"/>
    </location>
</feature>
<feature type="transmembrane region" description="Helical" evidence="6">
    <location>
        <begin position="101"/>
        <end position="124"/>
    </location>
</feature>
<keyword evidence="2 6" id="KW-0812">Transmembrane</keyword>
<dbReference type="Proteomes" id="UP001396898">
    <property type="component" value="Unassembled WGS sequence"/>
</dbReference>
<proteinExistence type="predicted"/>
<dbReference type="PANTHER" id="PTHR23501:SF59">
    <property type="entry name" value="MAJOR FACILITATOR SUPERFAMILY (MFS) PROFILE DOMAIN-CONTAINING PROTEIN-RELATED"/>
    <property type="match status" value="1"/>
</dbReference>
<keyword evidence="9" id="KW-1185">Reference proteome</keyword>
<dbReference type="PROSITE" id="PS50850">
    <property type="entry name" value="MFS"/>
    <property type="match status" value="1"/>
</dbReference>
<dbReference type="Gene3D" id="1.20.1250.20">
    <property type="entry name" value="MFS general substrate transporter like domains"/>
    <property type="match status" value="1"/>
</dbReference>
<feature type="transmembrane region" description="Helical" evidence="6">
    <location>
        <begin position="255"/>
        <end position="275"/>
    </location>
</feature>
<evidence type="ECO:0000256" key="1">
    <source>
        <dbReference type="ARBA" id="ARBA00004141"/>
    </source>
</evidence>
<evidence type="ECO:0000256" key="5">
    <source>
        <dbReference type="SAM" id="MobiDB-lite"/>
    </source>
</evidence>
<feature type="transmembrane region" description="Helical" evidence="6">
    <location>
        <begin position="189"/>
        <end position="209"/>
    </location>
</feature>
<dbReference type="EMBL" id="JAQQWI010000019">
    <property type="protein sequence ID" value="KAK7998931.1"/>
    <property type="molecule type" value="Genomic_DNA"/>
</dbReference>
<dbReference type="SUPFAM" id="SSF103473">
    <property type="entry name" value="MFS general substrate transporter"/>
    <property type="match status" value="1"/>
</dbReference>
<comment type="subcellular location">
    <subcellularLocation>
        <location evidence="1">Membrane</location>
        <topology evidence="1">Multi-pass membrane protein</topology>
    </subcellularLocation>
</comment>
<feature type="transmembrane region" description="Helical" evidence="6">
    <location>
        <begin position="362"/>
        <end position="381"/>
    </location>
</feature>
<feature type="region of interest" description="Disordered" evidence="5">
    <location>
        <begin position="532"/>
        <end position="566"/>
    </location>
</feature>
<reference evidence="8 9" key="1">
    <citation type="submission" date="2023-01" db="EMBL/GenBank/DDBJ databases">
        <title>Analysis of 21 Apiospora genomes using comparative genomics revels a genus with tremendous synthesis potential of carbohydrate active enzymes and secondary metabolites.</title>
        <authorList>
            <person name="Sorensen T."/>
        </authorList>
    </citation>
    <scope>NUCLEOTIDE SEQUENCE [LARGE SCALE GENOMIC DNA]</scope>
    <source>
        <strain evidence="8 9">CBS 20057</strain>
    </source>
</reference>
<feature type="transmembrane region" description="Helical" evidence="6">
    <location>
        <begin position="32"/>
        <end position="59"/>
    </location>
</feature>
<gene>
    <name evidence="8" type="ORF">PG991_014606</name>
</gene>
<evidence type="ECO:0000256" key="6">
    <source>
        <dbReference type="SAM" id="Phobius"/>
    </source>
</evidence>
<dbReference type="PRINTS" id="PR01036">
    <property type="entry name" value="TCRTETB"/>
</dbReference>
<evidence type="ECO:0000256" key="3">
    <source>
        <dbReference type="ARBA" id="ARBA00022989"/>
    </source>
</evidence>
<dbReference type="InterPro" id="IPR036259">
    <property type="entry name" value="MFS_trans_sf"/>
</dbReference>
<evidence type="ECO:0000256" key="4">
    <source>
        <dbReference type="ARBA" id="ARBA00023136"/>
    </source>
</evidence>
<feature type="transmembrane region" description="Helical" evidence="6">
    <location>
        <begin position="387"/>
        <end position="411"/>
    </location>
</feature>
<evidence type="ECO:0000313" key="8">
    <source>
        <dbReference type="EMBL" id="KAK7998931.1"/>
    </source>
</evidence>
<dbReference type="InterPro" id="IPR011701">
    <property type="entry name" value="MFS"/>
</dbReference>
<feature type="transmembrane region" description="Helical" evidence="6">
    <location>
        <begin position="423"/>
        <end position="448"/>
    </location>
</feature>
<organism evidence="8 9">
    <name type="scientific">Apiospora marii</name>
    <dbReference type="NCBI Taxonomy" id="335849"/>
    <lineage>
        <taxon>Eukaryota</taxon>
        <taxon>Fungi</taxon>
        <taxon>Dikarya</taxon>
        <taxon>Ascomycota</taxon>
        <taxon>Pezizomycotina</taxon>
        <taxon>Sordariomycetes</taxon>
        <taxon>Xylariomycetidae</taxon>
        <taxon>Amphisphaeriales</taxon>
        <taxon>Apiosporaceae</taxon>
        <taxon>Apiospora</taxon>
    </lineage>
</organism>
<dbReference type="Pfam" id="PF07690">
    <property type="entry name" value="MFS_1"/>
    <property type="match status" value="1"/>
</dbReference>
<accession>A0ABR1R4R4</accession>
<evidence type="ECO:0000259" key="7">
    <source>
        <dbReference type="PROSITE" id="PS50850"/>
    </source>
</evidence>
<dbReference type="InterPro" id="IPR020846">
    <property type="entry name" value="MFS_dom"/>
</dbReference>
<dbReference type="PANTHER" id="PTHR23501">
    <property type="entry name" value="MAJOR FACILITATOR SUPERFAMILY"/>
    <property type="match status" value="1"/>
</dbReference>
<evidence type="ECO:0000256" key="2">
    <source>
        <dbReference type="ARBA" id="ARBA00022692"/>
    </source>
</evidence>
<feature type="transmembrane region" description="Helical" evidence="6">
    <location>
        <begin position="230"/>
        <end position="249"/>
    </location>
</feature>
<feature type="transmembrane region" description="Helical" evidence="6">
    <location>
        <begin position="330"/>
        <end position="355"/>
    </location>
</feature>
<feature type="transmembrane region" description="Helical" evidence="6">
    <location>
        <begin position="502"/>
        <end position="521"/>
    </location>
</feature>
<keyword evidence="3 6" id="KW-1133">Transmembrane helix</keyword>
<evidence type="ECO:0000313" key="9">
    <source>
        <dbReference type="Proteomes" id="UP001396898"/>
    </source>
</evidence>
<feature type="transmembrane region" description="Helical" evidence="6">
    <location>
        <begin position="130"/>
        <end position="147"/>
    </location>
</feature>
<dbReference type="Gene3D" id="1.20.1720.10">
    <property type="entry name" value="Multidrug resistance protein D"/>
    <property type="match status" value="1"/>
</dbReference>
<feature type="compositionally biased region" description="Polar residues" evidence="5">
    <location>
        <begin position="541"/>
        <end position="552"/>
    </location>
</feature>
<name>A0ABR1R4R4_9PEZI</name>
<protein>
    <submittedName>
        <fullName evidence="8">DNA repair protein RAD50</fullName>
    </submittedName>
</protein>
<keyword evidence="4 6" id="KW-0472">Membrane</keyword>
<feature type="transmembrane region" description="Helical" evidence="6">
    <location>
        <begin position="159"/>
        <end position="183"/>
    </location>
</feature>
<feature type="transmembrane region" description="Helical" evidence="6">
    <location>
        <begin position="296"/>
        <end position="318"/>
    </location>
</feature>
<comment type="caution">
    <text evidence="8">The sequence shown here is derived from an EMBL/GenBank/DDBJ whole genome shotgun (WGS) entry which is preliminary data.</text>
</comment>
<feature type="domain" description="Major facilitator superfamily (MFS) profile" evidence="7">
    <location>
        <begin position="35"/>
        <end position="529"/>
    </location>
</feature>
<sequence length="566" mass="60842">MLGPAEGGGTNKSTTNATEAHAAPVFKPGAKFWIALTPVLILAMMVSLDSTSVSVALPLMAEDLRGSSLEAFWTGTAFLLASAVLQAPMGALSDIVGRMGVLLVCTFLFLIGLILAAVAQSFLLIFVGRAIQGVGGGGIILLNDIIVTDLVPMRDRGKYFGIIGGIWALGSVTGPVIGGALAFKASWRWLFWINVPFAAIALAAIPFCLRLSRPPGSIAPKLKEFDWFGSFLFVGAATCFLMPLTWGGVQYPWAAWQTLFPLILGVASLVGFGFYERYVARDPIVKVELLLANYEMGYSLWSTVINAAIVYGALYFLPLYFQAVQGYNPILAGVALFPATFTVAPMSILAGLIITKRGEYRWVTWIGWVISTLGLGIMILLDTGMSVQQWFFLTIIVGLGLGLLYTSLAIINQAAAASDELVSFAISMFIFARMLGQCLGVAICGVVFQNSMKKELQKTATLVDKADEYSRDASGLIPLLEGMPAGPEKTELIQAYADALKTVWMVMCILSGVAMIGSFFIKHISLDREHKTEHGIDNKKSNNSGVENSDSSRASEKPPHTTSRAV</sequence>